<evidence type="ECO:0000256" key="3">
    <source>
        <dbReference type="ARBA" id="ARBA00034031"/>
    </source>
</evidence>
<organism evidence="6 7">
    <name type="scientific">Dermatophagoides pteronyssinus</name>
    <name type="common">European house dust mite</name>
    <dbReference type="NCBI Taxonomy" id="6956"/>
    <lineage>
        <taxon>Eukaryota</taxon>
        <taxon>Metazoa</taxon>
        <taxon>Ecdysozoa</taxon>
        <taxon>Arthropoda</taxon>
        <taxon>Chelicerata</taxon>
        <taxon>Arachnida</taxon>
        <taxon>Acari</taxon>
        <taxon>Acariformes</taxon>
        <taxon>Sarcoptiformes</taxon>
        <taxon>Astigmata</taxon>
        <taxon>Psoroptidia</taxon>
        <taxon>Analgoidea</taxon>
        <taxon>Pyroglyphidae</taxon>
        <taxon>Dermatophagoidinae</taxon>
        <taxon>Dermatophagoides</taxon>
    </lineage>
</organism>
<dbReference type="PANTHER" id="PTHR21227:SF0">
    <property type="entry name" value="TRNA-SPLICING ENDONUCLEASE SUBUNIT SEN2"/>
    <property type="match status" value="1"/>
</dbReference>
<protein>
    <recommendedName>
        <fullName evidence="2">tRNA-intron lyase</fullName>
        <ecNumber evidence="2">4.6.1.16</ecNumber>
    </recommendedName>
</protein>
<comment type="similarity">
    <text evidence="1">Belongs to the tRNA-intron endonuclease family.</text>
</comment>
<evidence type="ECO:0000313" key="7">
    <source>
        <dbReference type="Proteomes" id="UP000887458"/>
    </source>
</evidence>
<feature type="domain" description="tRNA intron endonuclease catalytic" evidence="5">
    <location>
        <begin position="216"/>
        <end position="301"/>
    </location>
</feature>
<dbReference type="EC" id="4.6.1.16" evidence="2"/>
<keyword evidence="7" id="KW-1185">Reference proteome</keyword>
<evidence type="ECO:0000313" key="6">
    <source>
        <dbReference type="EMBL" id="KAH9417891.1"/>
    </source>
</evidence>
<dbReference type="SUPFAM" id="SSF53032">
    <property type="entry name" value="tRNA-intron endonuclease catalytic domain-like"/>
    <property type="match status" value="1"/>
</dbReference>
<feature type="compositionally biased region" description="Basic residues" evidence="4">
    <location>
        <begin position="1"/>
        <end position="15"/>
    </location>
</feature>
<keyword evidence="6" id="KW-0255">Endonuclease</keyword>
<dbReference type="InterPro" id="IPR011856">
    <property type="entry name" value="tRNA_endonuc-like_dom_sf"/>
</dbReference>
<dbReference type="InterPro" id="IPR036167">
    <property type="entry name" value="tRNA_intron_Endo_cat-like_sf"/>
</dbReference>
<evidence type="ECO:0000256" key="2">
    <source>
        <dbReference type="ARBA" id="ARBA00012573"/>
    </source>
</evidence>
<sequence length="344" mass="39692">MDRSKKMSKSTRPNHNHSLGKSFCKSQINLPFPYPMLDLKNKTIWPFSKEEFFLMAIGRLIENEKLISIDDLPTILALNKMGFFGAHSSREIIFKSMIDTQSKRQQQQSATNKNKPKFTVGFFSLNTVNISSALTNFIGDTNKLKTTNENPTIESTEQKTSFTCMKLNLEEAYFLSYVFGMLKIQKNSSKEFYGLDELWQCFCQLSNDNNDCSTKFVTKFAAYYYFRSQGFVVNNGFKFGVDYLLYEEGPPFNHSHYAIIIEYKYDDDTTDNETKTLNYNEISGLIRISNNSKKELILCTVIIPERYRSKLSITGPGCIKYFKINLIQLRRQTLDSWQNNNGGG</sequence>
<dbReference type="EMBL" id="NJHN03000071">
    <property type="protein sequence ID" value="KAH9417891.1"/>
    <property type="molecule type" value="Genomic_DNA"/>
</dbReference>
<dbReference type="InterPro" id="IPR006676">
    <property type="entry name" value="tRNA_splic"/>
</dbReference>
<dbReference type="Gene3D" id="3.40.1350.10">
    <property type="match status" value="1"/>
</dbReference>
<dbReference type="Proteomes" id="UP000887458">
    <property type="component" value="Unassembled WGS sequence"/>
</dbReference>
<dbReference type="InterPro" id="IPR006677">
    <property type="entry name" value="tRNA_intron_Endonuc_cat-like"/>
</dbReference>
<dbReference type="CDD" id="cd22363">
    <property type="entry name" value="tRNA-intron_lyase_C"/>
    <property type="match status" value="1"/>
</dbReference>
<dbReference type="PANTHER" id="PTHR21227">
    <property type="entry name" value="TRNA-SPLICING ENDONUCLEASE SUBUNIT SEN2"/>
    <property type="match status" value="1"/>
</dbReference>
<evidence type="ECO:0000259" key="5">
    <source>
        <dbReference type="Pfam" id="PF01974"/>
    </source>
</evidence>
<dbReference type="NCBIfam" id="TIGR00324">
    <property type="entry name" value="endA"/>
    <property type="match status" value="1"/>
</dbReference>
<keyword evidence="6" id="KW-0378">Hydrolase</keyword>
<reference evidence="6 7" key="2">
    <citation type="journal article" date="2022" name="Mol. Biol. Evol.">
        <title>Comparative Genomics Reveals Insights into the Divergent Evolution of Astigmatic Mites and Household Pest Adaptations.</title>
        <authorList>
            <person name="Xiong Q."/>
            <person name="Wan A.T."/>
            <person name="Liu X."/>
            <person name="Fung C.S."/>
            <person name="Xiao X."/>
            <person name="Malainual N."/>
            <person name="Hou J."/>
            <person name="Wang L."/>
            <person name="Wang M."/>
            <person name="Yang K.Y."/>
            <person name="Cui Y."/>
            <person name="Leung E.L."/>
            <person name="Nong W."/>
            <person name="Shin S.K."/>
            <person name="Au S.W."/>
            <person name="Jeong K.Y."/>
            <person name="Chew F.T."/>
            <person name="Hui J.H."/>
            <person name="Leung T.F."/>
            <person name="Tungtrongchitr A."/>
            <person name="Zhong N."/>
            <person name="Liu Z."/>
            <person name="Tsui S.K."/>
        </authorList>
    </citation>
    <scope>NUCLEOTIDE SEQUENCE [LARGE SCALE GENOMIC DNA]</scope>
    <source>
        <strain evidence="6">Derp</strain>
    </source>
</reference>
<dbReference type="GO" id="GO:0004519">
    <property type="term" value="F:endonuclease activity"/>
    <property type="evidence" value="ECO:0007669"/>
    <property type="project" value="UniProtKB-KW"/>
</dbReference>
<reference evidence="6 7" key="1">
    <citation type="journal article" date="2018" name="J. Allergy Clin. Immunol.">
        <title>High-quality assembly of Dermatophagoides pteronyssinus genome and transcriptome reveals a wide range of novel allergens.</title>
        <authorList>
            <person name="Liu X.Y."/>
            <person name="Yang K.Y."/>
            <person name="Wang M.Q."/>
            <person name="Kwok J.S."/>
            <person name="Zeng X."/>
            <person name="Yang Z."/>
            <person name="Xiao X.J."/>
            <person name="Lau C.P."/>
            <person name="Li Y."/>
            <person name="Huang Z.M."/>
            <person name="Ba J.G."/>
            <person name="Yim A.K."/>
            <person name="Ouyang C.Y."/>
            <person name="Ngai S.M."/>
            <person name="Chan T.F."/>
            <person name="Leung E.L."/>
            <person name="Liu L."/>
            <person name="Liu Z.G."/>
            <person name="Tsui S.K."/>
        </authorList>
    </citation>
    <scope>NUCLEOTIDE SEQUENCE [LARGE SCALE GENOMIC DNA]</scope>
    <source>
        <strain evidence="6">Derp</strain>
    </source>
</reference>
<accession>A0ABQ8J5T2</accession>
<keyword evidence="6" id="KW-0540">Nuclease</keyword>
<comment type="catalytic activity">
    <reaction evidence="3">
        <text>pretRNA = a 3'-half-tRNA molecule with a 5'-OH end + a 5'-half-tRNA molecule with a 2',3'-cyclic phosphate end + an intron with a 2',3'-cyclic phosphate and a 5'-hydroxyl terminus.</text>
        <dbReference type="EC" id="4.6.1.16"/>
    </reaction>
</comment>
<feature type="region of interest" description="Disordered" evidence="4">
    <location>
        <begin position="1"/>
        <end position="20"/>
    </location>
</feature>
<proteinExistence type="inferred from homology"/>
<comment type="caution">
    <text evidence="6">The sequence shown here is derived from an EMBL/GenBank/DDBJ whole genome shotgun (WGS) entry which is preliminary data.</text>
</comment>
<gene>
    <name evidence="6" type="primary">TSEN2_2</name>
    <name evidence="6" type="ORF">DERP_015373</name>
</gene>
<name>A0ABQ8J5T2_DERPT</name>
<evidence type="ECO:0000256" key="4">
    <source>
        <dbReference type="SAM" id="MobiDB-lite"/>
    </source>
</evidence>
<evidence type="ECO:0000256" key="1">
    <source>
        <dbReference type="ARBA" id="ARBA00008078"/>
    </source>
</evidence>
<dbReference type="Pfam" id="PF01974">
    <property type="entry name" value="tRNA_int_endo"/>
    <property type="match status" value="1"/>
</dbReference>